<evidence type="ECO:0000313" key="4">
    <source>
        <dbReference type="Proteomes" id="UP001140453"/>
    </source>
</evidence>
<dbReference type="PANTHER" id="PTHR42850:SF4">
    <property type="entry name" value="ZINC-DEPENDENT ENDOPOLYPHOSPHATASE"/>
    <property type="match status" value="1"/>
</dbReference>
<dbReference type="GO" id="GO:0005737">
    <property type="term" value="C:cytoplasm"/>
    <property type="evidence" value="ECO:0007669"/>
    <property type="project" value="TreeGrafter"/>
</dbReference>
<dbReference type="Gene3D" id="3.60.21.10">
    <property type="match status" value="1"/>
</dbReference>
<dbReference type="GO" id="GO:0016791">
    <property type="term" value="F:phosphatase activity"/>
    <property type="evidence" value="ECO:0007669"/>
    <property type="project" value="TreeGrafter"/>
</dbReference>
<feature type="region of interest" description="Disordered" evidence="1">
    <location>
        <begin position="396"/>
        <end position="418"/>
    </location>
</feature>
<comment type="caution">
    <text evidence="3">The sequence shown here is derived from an EMBL/GenBank/DDBJ whole genome shotgun (WGS) entry which is preliminary data.</text>
</comment>
<dbReference type="Pfam" id="PF00149">
    <property type="entry name" value="Metallophos"/>
    <property type="match status" value="1"/>
</dbReference>
<proteinExistence type="predicted"/>
<evidence type="ECO:0000313" key="3">
    <source>
        <dbReference type="EMBL" id="KAJ4386757.1"/>
    </source>
</evidence>
<dbReference type="PANTHER" id="PTHR42850">
    <property type="entry name" value="METALLOPHOSPHOESTERASE"/>
    <property type="match status" value="1"/>
</dbReference>
<dbReference type="SUPFAM" id="SSF56300">
    <property type="entry name" value="Metallo-dependent phosphatases"/>
    <property type="match status" value="1"/>
</dbReference>
<gene>
    <name evidence="3" type="ORF">N0V93_009655</name>
</gene>
<organism evidence="3 4">
    <name type="scientific">Gnomoniopsis smithogilvyi</name>
    <dbReference type="NCBI Taxonomy" id="1191159"/>
    <lineage>
        <taxon>Eukaryota</taxon>
        <taxon>Fungi</taxon>
        <taxon>Dikarya</taxon>
        <taxon>Ascomycota</taxon>
        <taxon>Pezizomycotina</taxon>
        <taxon>Sordariomycetes</taxon>
        <taxon>Sordariomycetidae</taxon>
        <taxon>Diaporthales</taxon>
        <taxon>Gnomoniaceae</taxon>
        <taxon>Gnomoniopsis</taxon>
    </lineage>
</organism>
<dbReference type="Proteomes" id="UP001140453">
    <property type="component" value="Unassembled WGS sequence"/>
</dbReference>
<accession>A0A9W9CTW3</accession>
<dbReference type="InterPro" id="IPR050126">
    <property type="entry name" value="Ap4A_hydrolase"/>
</dbReference>
<dbReference type="InterPro" id="IPR029052">
    <property type="entry name" value="Metallo-depent_PP-like"/>
</dbReference>
<dbReference type="GO" id="GO:0000298">
    <property type="term" value="F:endopolyphosphatase activity"/>
    <property type="evidence" value="ECO:0007669"/>
    <property type="project" value="TreeGrafter"/>
</dbReference>
<reference evidence="3" key="1">
    <citation type="submission" date="2022-10" db="EMBL/GenBank/DDBJ databases">
        <title>Tapping the CABI collections for fungal endophytes: first genome assemblies for Collariella, Neodidymelliopsis, Ascochyta clinopodiicola, Didymella pomorum, Didymosphaeria variabile, Neocosmospora piperis and Neocucurbitaria cava.</title>
        <authorList>
            <person name="Hill R."/>
        </authorList>
    </citation>
    <scope>NUCLEOTIDE SEQUENCE</scope>
    <source>
        <strain evidence="3">IMI 355082</strain>
    </source>
</reference>
<dbReference type="OrthoDB" id="10267127at2759"/>
<dbReference type="EMBL" id="JAPEVB010000006">
    <property type="protein sequence ID" value="KAJ4386757.1"/>
    <property type="molecule type" value="Genomic_DNA"/>
</dbReference>
<evidence type="ECO:0000259" key="2">
    <source>
        <dbReference type="Pfam" id="PF00149"/>
    </source>
</evidence>
<sequence length="487" mass="53652">MLSDTTLRRPKILFAVALLTLCATLFFSYERMKLSAFSLFQEPIPSPTNVSATLTDEEKEAYSSIFDNIQPMSYGTAHRPPMKVDPKNIVGTLPEEYIPGVASDHGSHHAKRLIIIGDVHGHKEALQALLDKLGFNKEEGDTLVFTGDLVNKGPDSAGVVELAMKLGAYSVRGNHEDRVLLAHASIKSQEIDTDAAVAALAKIQIKDGDDDGGNNSGKDLEDALKKYRMGEDSLSKGDERAREVARSLSSEQVNWLTELPVILRIGAIPRGSDKPTFENLLVVHAGLVPNVALEDQDPWAVMNMRTISHPVDELRRDAVRDFLVQRAKRLLSGNRGKLAALQAIDDSMIDRELQKILEAQGLEDQSHEVSLPSSGRDGTYWYEEWSRKQEALVKLNRKGKKDKDKGKEDGTGREPRPITTVVYGHDAKSGLKVPKEYGKGKKGYTFGLDSGCVYGGKLTALVIEVKADEVVHDIVQVDCEQYQAPDE</sequence>
<protein>
    <recommendedName>
        <fullName evidence="2">Calcineurin-like phosphoesterase domain-containing protein</fullName>
    </recommendedName>
</protein>
<keyword evidence="4" id="KW-1185">Reference proteome</keyword>
<feature type="compositionally biased region" description="Basic and acidic residues" evidence="1">
    <location>
        <begin position="401"/>
        <end position="416"/>
    </location>
</feature>
<feature type="domain" description="Calcineurin-like phosphoesterase" evidence="2">
    <location>
        <begin position="112"/>
        <end position="295"/>
    </location>
</feature>
<dbReference type="GO" id="GO:0006798">
    <property type="term" value="P:polyphosphate catabolic process"/>
    <property type="evidence" value="ECO:0007669"/>
    <property type="project" value="TreeGrafter"/>
</dbReference>
<dbReference type="AlphaFoldDB" id="A0A9W9CTW3"/>
<dbReference type="CDD" id="cd00144">
    <property type="entry name" value="MPP_PPP_family"/>
    <property type="match status" value="1"/>
</dbReference>
<dbReference type="InterPro" id="IPR004843">
    <property type="entry name" value="Calcineurin-like_PHP"/>
</dbReference>
<evidence type="ECO:0000256" key="1">
    <source>
        <dbReference type="SAM" id="MobiDB-lite"/>
    </source>
</evidence>
<name>A0A9W9CTW3_9PEZI</name>